<dbReference type="GeneID" id="76151304"/>
<reference evidence="1 2" key="1">
    <citation type="journal article" date="2022" name="DNA Res.">
        <title>Genome analysis of five recently described species of the CUG-Ser clade uncovers Candida theae as a new hybrid lineage with pathogenic potential in the Candida parapsilosis species complex.</title>
        <authorList>
            <person name="Mixao V."/>
            <person name="Del Olmo V."/>
            <person name="Hegedusova E."/>
            <person name="Saus E."/>
            <person name="Pryszcz L."/>
            <person name="Cillingova A."/>
            <person name="Nosek J."/>
            <person name="Gabaldon T."/>
        </authorList>
    </citation>
    <scope>NUCLEOTIDE SEQUENCE [LARGE SCALE GENOMIC DNA]</scope>
    <source>
        <strain evidence="1 2">CBS 12239</strain>
    </source>
</reference>
<evidence type="ECO:0000313" key="1">
    <source>
        <dbReference type="EMBL" id="KAI5957551.1"/>
    </source>
</evidence>
<dbReference type="EMBL" id="JAIHNG010000121">
    <property type="protein sequence ID" value="KAI5957551.1"/>
    <property type="molecule type" value="Genomic_DNA"/>
</dbReference>
<dbReference type="Proteomes" id="UP001204833">
    <property type="component" value="Unassembled WGS sequence"/>
</dbReference>
<dbReference type="AlphaFoldDB" id="A0AAD5BDY6"/>
<accession>A0AAD5BDY6</accession>
<organism evidence="1 2">
    <name type="scientific">Candida theae</name>
    <dbReference type="NCBI Taxonomy" id="1198502"/>
    <lineage>
        <taxon>Eukaryota</taxon>
        <taxon>Fungi</taxon>
        <taxon>Dikarya</taxon>
        <taxon>Ascomycota</taxon>
        <taxon>Saccharomycotina</taxon>
        <taxon>Pichiomycetes</taxon>
        <taxon>Debaryomycetaceae</taxon>
        <taxon>Candida/Lodderomyces clade</taxon>
        <taxon>Candida</taxon>
    </lineage>
</organism>
<evidence type="ECO:0000313" key="2">
    <source>
        <dbReference type="Proteomes" id="UP001204833"/>
    </source>
</evidence>
<sequence length="167" mass="19115">MQLSDLPIEPFIRILPIEDHLLDLPIEIIVPWLNLLPAAESFRIIGDSGIGRVARNDGLLPQVTVPGKVCNKTDAPFNKTMTLVDPLKYHFSTEFTNFAKSWLIGDRILPFLQLVKSPQVWAKTLRPIQTVDLSMPVYEFLEMKNHYVFKRPDLQLKQVSLHLTLVD</sequence>
<comment type="caution">
    <text evidence="1">The sequence shown here is derived from an EMBL/GenBank/DDBJ whole genome shotgun (WGS) entry which is preliminary data.</text>
</comment>
<keyword evidence="2" id="KW-1185">Reference proteome</keyword>
<proteinExistence type="predicted"/>
<name>A0AAD5BDY6_9ASCO</name>
<gene>
    <name evidence="1" type="ORF">KGF57_003245</name>
</gene>
<dbReference type="RefSeq" id="XP_051608254.1">
    <property type="nucleotide sequence ID" value="XM_051752645.1"/>
</dbReference>
<protein>
    <submittedName>
        <fullName evidence="1">Uncharacterized protein</fullName>
    </submittedName>
</protein>